<gene>
    <name evidence="3" type="ORF">SNE40_011038</name>
</gene>
<dbReference type="InterPro" id="IPR016024">
    <property type="entry name" value="ARM-type_fold"/>
</dbReference>
<protein>
    <recommendedName>
        <fullName evidence="2">TIR domain-containing protein</fullName>
    </recommendedName>
</protein>
<dbReference type="Gene3D" id="3.40.50.10140">
    <property type="entry name" value="Toll/interleukin-1 receptor homology (TIR) domain"/>
    <property type="match status" value="1"/>
</dbReference>
<accession>A0AAN8Q5V3</accession>
<dbReference type="PANTHER" id="PTHR46270">
    <property type="entry name" value="ARMADILLO-TYPE FOLD-RELATED"/>
    <property type="match status" value="1"/>
</dbReference>
<feature type="region of interest" description="Disordered" evidence="1">
    <location>
        <begin position="205"/>
        <end position="230"/>
    </location>
</feature>
<dbReference type="GO" id="GO:0007165">
    <property type="term" value="P:signal transduction"/>
    <property type="evidence" value="ECO:0007669"/>
    <property type="project" value="InterPro"/>
</dbReference>
<dbReference type="Proteomes" id="UP001347796">
    <property type="component" value="Unassembled WGS sequence"/>
</dbReference>
<dbReference type="InterPro" id="IPR000225">
    <property type="entry name" value="Armadillo"/>
</dbReference>
<feature type="compositionally biased region" description="Basic and acidic residues" evidence="1">
    <location>
        <begin position="213"/>
        <end position="230"/>
    </location>
</feature>
<dbReference type="Gene3D" id="1.25.10.10">
    <property type="entry name" value="Leucine-rich Repeat Variant"/>
    <property type="match status" value="1"/>
</dbReference>
<sequence length="480" mass="54494">MIIHNVAMTDSNIPMLQEMKFTPLLHTFLSFTNDTIRMTAILAMADIMKEDESHYVEANSDVLVFLIKMFRSALFNTSRTAKDGHGMIWGVLELAKGIGRLARNDGNKKVLVEKGCLPLLLKLAKSTDLEEQKEALKSIWALAFDETNQERIIQEPGMIQFLETQNKSGAADTKSTCYGILWTMRYKLLKSDDYKELGIRLTAKQSASPTPHNTKEKAELEKSEKEEKSAKGHVMISYQWANQEILMKIRDRIRSQGEKVWMDIDDMEGSTLQAMAEAIEHADVVLICMSRKYKDSPNCRAEAEYAHQLRKKVIPLIMEKGYRPDGWLGMILGAKLFYDFSGKYPFESKIDGLLREVHQTMNGGEKATTLSAPIKTYDEVDGPEEEIVPERRAPLYTAARAPPPKLSEVKNWNPKQIKDWLTKHKLSGARVEKLTGKEVAFLQKLQSTAPEFYYQTLKSDVGLKNLTEMANFEAAMDELP</sequence>
<dbReference type="InterPro" id="IPR000157">
    <property type="entry name" value="TIR_dom"/>
</dbReference>
<evidence type="ECO:0000313" key="3">
    <source>
        <dbReference type="EMBL" id="KAK6183585.1"/>
    </source>
</evidence>
<evidence type="ECO:0000256" key="1">
    <source>
        <dbReference type="SAM" id="MobiDB-lite"/>
    </source>
</evidence>
<keyword evidence="4" id="KW-1185">Reference proteome</keyword>
<comment type="caution">
    <text evidence="3">The sequence shown here is derived from an EMBL/GenBank/DDBJ whole genome shotgun (WGS) entry which is preliminary data.</text>
</comment>
<evidence type="ECO:0000313" key="4">
    <source>
        <dbReference type="Proteomes" id="UP001347796"/>
    </source>
</evidence>
<dbReference type="EMBL" id="JAZGQO010000007">
    <property type="protein sequence ID" value="KAK6183585.1"/>
    <property type="molecule type" value="Genomic_DNA"/>
</dbReference>
<name>A0AAN8Q5V3_PATCE</name>
<dbReference type="InterPro" id="IPR035897">
    <property type="entry name" value="Toll_tir_struct_dom_sf"/>
</dbReference>
<dbReference type="InterPro" id="IPR011989">
    <property type="entry name" value="ARM-like"/>
</dbReference>
<feature type="domain" description="TIR" evidence="2">
    <location>
        <begin position="234"/>
        <end position="351"/>
    </location>
</feature>
<dbReference type="Pfam" id="PF13676">
    <property type="entry name" value="TIR_2"/>
    <property type="match status" value="1"/>
</dbReference>
<organism evidence="3 4">
    <name type="scientific">Patella caerulea</name>
    <name type="common">Rayed Mediterranean limpet</name>
    <dbReference type="NCBI Taxonomy" id="87958"/>
    <lineage>
        <taxon>Eukaryota</taxon>
        <taxon>Metazoa</taxon>
        <taxon>Spiralia</taxon>
        <taxon>Lophotrochozoa</taxon>
        <taxon>Mollusca</taxon>
        <taxon>Gastropoda</taxon>
        <taxon>Patellogastropoda</taxon>
        <taxon>Patelloidea</taxon>
        <taxon>Patellidae</taxon>
        <taxon>Patella</taxon>
    </lineage>
</organism>
<evidence type="ECO:0000259" key="2">
    <source>
        <dbReference type="Pfam" id="PF13676"/>
    </source>
</evidence>
<dbReference type="SUPFAM" id="SSF52200">
    <property type="entry name" value="Toll/Interleukin receptor TIR domain"/>
    <property type="match status" value="1"/>
</dbReference>
<proteinExistence type="predicted"/>
<dbReference type="AlphaFoldDB" id="A0AAN8Q5V3"/>
<dbReference type="PANTHER" id="PTHR46270:SF2">
    <property type="entry name" value="TIR DOMAIN-CONTAINING PROTEIN"/>
    <property type="match status" value="1"/>
</dbReference>
<reference evidence="3 4" key="1">
    <citation type="submission" date="2024-01" db="EMBL/GenBank/DDBJ databases">
        <title>The genome of the rayed Mediterranean limpet Patella caerulea (Linnaeus, 1758).</title>
        <authorList>
            <person name="Anh-Thu Weber A."/>
            <person name="Halstead-Nussloch G."/>
        </authorList>
    </citation>
    <scope>NUCLEOTIDE SEQUENCE [LARGE SCALE GENOMIC DNA]</scope>
    <source>
        <strain evidence="3">AATW-2023a</strain>
        <tissue evidence="3">Whole specimen</tissue>
    </source>
</reference>
<dbReference type="SUPFAM" id="SSF48371">
    <property type="entry name" value="ARM repeat"/>
    <property type="match status" value="1"/>
</dbReference>
<dbReference type="Pfam" id="PF00514">
    <property type="entry name" value="Arm"/>
    <property type="match status" value="1"/>
</dbReference>